<evidence type="ECO:0000259" key="1">
    <source>
        <dbReference type="Pfam" id="PF12146"/>
    </source>
</evidence>
<protein>
    <submittedName>
        <fullName evidence="2">Alpha/beta fold hydrolase</fullName>
    </submittedName>
</protein>
<evidence type="ECO:0000313" key="2">
    <source>
        <dbReference type="EMBL" id="MDV2910494.1"/>
    </source>
</evidence>
<evidence type="ECO:0000313" key="3">
    <source>
        <dbReference type="Proteomes" id="UP001280415"/>
    </source>
</evidence>
<reference evidence="2" key="2">
    <citation type="submission" date="2023-10" db="EMBL/GenBank/DDBJ databases">
        <authorList>
            <person name="Khurajog B."/>
        </authorList>
    </citation>
    <scope>NUCLEOTIDE SEQUENCE</scope>
    <source>
        <strain evidence="2">BF14</strain>
    </source>
</reference>
<dbReference type="EMBL" id="JAWJAX010000001">
    <property type="protein sequence ID" value="MDV2910494.1"/>
    <property type="molecule type" value="Genomic_DNA"/>
</dbReference>
<proteinExistence type="predicted"/>
<name>A0AAW8YLR0_PEDAC</name>
<gene>
    <name evidence="2" type="ORF">R0H03_01230</name>
</gene>
<feature type="domain" description="Serine aminopeptidase S33" evidence="1">
    <location>
        <begin position="196"/>
        <end position="391"/>
    </location>
</feature>
<dbReference type="KEGG" id="paci:A4V11_06470"/>
<dbReference type="Gene3D" id="3.40.50.1820">
    <property type="entry name" value="alpha/beta hydrolase"/>
    <property type="match status" value="1"/>
</dbReference>
<dbReference type="GO" id="GO:0016787">
    <property type="term" value="F:hydrolase activity"/>
    <property type="evidence" value="ECO:0007669"/>
    <property type="project" value="UniProtKB-KW"/>
</dbReference>
<dbReference type="SUPFAM" id="SSF53474">
    <property type="entry name" value="alpha/beta-Hydrolases"/>
    <property type="match status" value="1"/>
</dbReference>
<sequence>MKKSYAVISASMALLLTLGGEIQSVSSVVHAQEVQQSVKNVQRQADFNPQQYANEVDSFIKDQTDPDIGSLFMKFTSQEVKDYGKYGQENKEQIKQIWGAGILFNFAFQGHSVIYDDLIKLLPNNGSNDVNLGFFPNTKSEKITIPNQENGGTIQSVAYFTPHKEGSTNANKTVVMHGGYRGNVDKGYDLDEAGVFYNLGYNILYVDNRATSQSTGDYVTFGQYEADDVIAWINHLNETKPGQKVVLYGGSMGAATMMSVLAKAHPDNIKGLIENCGYAHIGNQLTYSYDALTRVLSNNPDTKFIADLLKKNFSITTGNASEMLNTMDQYYIKPQANVDINGALPIKGVGSSLPKLLIHGTMDNIVPYDNMNTLMENSKGDTTEMRAEGAGHGEAQKMYPERYERTVDNFLNDVVFKTK</sequence>
<dbReference type="InterPro" id="IPR029058">
    <property type="entry name" value="AB_hydrolase_fold"/>
</dbReference>
<dbReference type="PANTHER" id="PTHR43358">
    <property type="entry name" value="ALPHA/BETA-HYDROLASE"/>
    <property type="match status" value="1"/>
</dbReference>
<reference evidence="2" key="1">
    <citation type="journal article" date="2023" name="PeerJ">
        <title>Selection and evaluation of lactic acid bacteria from chicken feces in Thailand as potential probiotics.</title>
        <authorList>
            <person name="Khurajog B."/>
            <person name="Disastra Y."/>
            <person name="Lawwyne L.D."/>
            <person name="Sirichokchatchawan W."/>
            <person name="Niyomtham W."/>
            <person name="Yindee J."/>
            <person name="Hampson D.J."/>
            <person name="Prapasarakul N."/>
        </authorList>
    </citation>
    <scope>NUCLEOTIDE SEQUENCE</scope>
    <source>
        <strain evidence="2">BF14</strain>
    </source>
</reference>
<accession>A0AAW8YLR0</accession>
<dbReference type="InterPro" id="IPR052920">
    <property type="entry name" value="DNA-binding_regulatory"/>
</dbReference>
<dbReference type="Pfam" id="PF12146">
    <property type="entry name" value="Hydrolase_4"/>
    <property type="match status" value="1"/>
</dbReference>
<dbReference type="AlphaFoldDB" id="A0AAW8YLR0"/>
<organism evidence="2 3">
    <name type="scientific">Pediococcus acidilactici</name>
    <dbReference type="NCBI Taxonomy" id="1254"/>
    <lineage>
        <taxon>Bacteria</taxon>
        <taxon>Bacillati</taxon>
        <taxon>Bacillota</taxon>
        <taxon>Bacilli</taxon>
        <taxon>Lactobacillales</taxon>
        <taxon>Lactobacillaceae</taxon>
        <taxon>Pediococcus</taxon>
        <taxon>Pediococcus acidilactici group</taxon>
    </lineage>
</organism>
<keyword evidence="2" id="KW-0378">Hydrolase</keyword>
<dbReference type="PANTHER" id="PTHR43358:SF4">
    <property type="entry name" value="ALPHA_BETA HYDROLASE FOLD-1 DOMAIN-CONTAINING PROTEIN"/>
    <property type="match status" value="1"/>
</dbReference>
<dbReference type="RefSeq" id="WP_065123986.1">
    <property type="nucleotide sequence ID" value="NZ_CAKMBA010000003.1"/>
</dbReference>
<comment type="caution">
    <text evidence="2">The sequence shown here is derived from an EMBL/GenBank/DDBJ whole genome shotgun (WGS) entry which is preliminary data.</text>
</comment>
<dbReference type="InterPro" id="IPR022742">
    <property type="entry name" value="Hydrolase_4"/>
</dbReference>
<dbReference type="Proteomes" id="UP001280415">
    <property type="component" value="Unassembled WGS sequence"/>
</dbReference>